<evidence type="ECO:0000256" key="7">
    <source>
        <dbReference type="SAM" id="Phobius"/>
    </source>
</evidence>
<evidence type="ECO:0000256" key="4">
    <source>
        <dbReference type="ARBA" id="ARBA00022692"/>
    </source>
</evidence>
<feature type="transmembrane region" description="Helical" evidence="7">
    <location>
        <begin position="38"/>
        <end position="58"/>
    </location>
</feature>
<dbReference type="PANTHER" id="PTHR23517:SF2">
    <property type="entry name" value="MULTIDRUG RESISTANCE PROTEIN MDTH"/>
    <property type="match status" value="1"/>
</dbReference>
<keyword evidence="6 7" id="KW-0472">Membrane</keyword>
<evidence type="ECO:0000256" key="5">
    <source>
        <dbReference type="ARBA" id="ARBA00022989"/>
    </source>
</evidence>
<evidence type="ECO:0000313" key="9">
    <source>
        <dbReference type="EMBL" id="GAA3598803.1"/>
    </source>
</evidence>
<dbReference type="Proteomes" id="UP001501074">
    <property type="component" value="Unassembled WGS sequence"/>
</dbReference>
<keyword evidence="4 7" id="KW-0812">Transmembrane</keyword>
<comment type="subcellular location">
    <subcellularLocation>
        <location evidence="1">Cell membrane</location>
        <topology evidence="1">Multi-pass membrane protein</topology>
    </subcellularLocation>
</comment>
<feature type="transmembrane region" description="Helical" evidence="7">
    <location>
        <begin position="366"/>
        <end position="387"/>
    </location>
</feature>
<dbReference type="Gene3D" id="1.20.1250.20">
    <property type="entry name" value="MFS general substrate transporter like domains"/>
    <property type="match status" value="1"/>
</dbReference>
<proteinExistence type="predicted"/>
<dbReference type="RefSeq" id="WP_231489222.1">
    <property type="nucleotide sequence ID" value="NZ_BAAAZO010000002.1"/>
</dbReference>
<feature type="transmembrane region" description="Helical" evidence="7">
    <location>
        <begin position="271"/>
        <end position="289"/>
    </location>
</feature>
<evidence type="ECO:0000256" key="2">
    <source>
        <dbReference type="ARBA" id="ARBA00022448"/>
    </source>
</evidence>
<accession>A0ABP6Z9B1</accession>
<feature type="transmembrane region" description="Helical" evidence="7">
    <location>
        <begin position="335"/>
        <end position="360"/>
    </location>
</feature>
<dbReference type="SUPFAM" id="SSF103473">
    <property type="entry name" value="MFS general substrate transporter"/>
    <property type="match status" value="1"/>
</dbReference>
<protein>
    <submittedName>
        <fullName evidence="9">MFS transporter</fullName>
    </submittedName>
</protein>
<feature type="transmembrane region" description="Helical" evidence="7">
    <location>
        <begin position="204"/>
        <end position="229"/>
    </location>
</feature>
<dbReference type="InterPro" id="IPR036259">
    <property type="entry name" value="MFS_trans_sf"/>
</dbReference>
<dbReference type="PANTHER" id="PTHR23517">
    <property type="entry name" value="RESISTANCE PROTEIN MDTM, PUTATIVE-RELATED-RELATED"/>
    <property type="match status" value="1"/>
</dbReference>
<keyword evidence="10" id="KW-1185">Reference proteome</keyword>
<evidence type="ECO:0000313" key="10">
    <source>
        <dbReference type="Proteomes" id="UP001501074"/>
    </source>
</evidence>
<keyword evidence="5 7" id="KW-1133">Transmembrane helix</keyword>
<feature type="domain" description="Major facilitator superfamily (MFS) profile" evidence="8">
    <location>
        <begin position="4"/>
        <end position="397"/>
    </location>
</feature>
<evidence type="ECO:0000256" key="6">
    <source>
        <dbReference type="ARBA" id="ARBA00023136"/>
    </source>
</evidence>
<dbReference type="PROSITE" id="PS50850">
    <property type="entry name" value="MFS"/>
    <property type="match status" value="1"/>
</dbReference>
<evidence type="ECO:0000256" key="3">
    <source>
        <dbReference type="ARBA" id="ARBA00022475"/>
    </source>
</evidence>
<dbReference type="InterPro" id="IPR011701">
    <property type="entry name" value="MFS"/>
</dbReference>
<comment type="caution">
    <text evidence="9">The sequence shown here is derived from an EMBL/GenBank/DDBJ whole genome shotgun (WGS) entry which is preliminary data.</text>
</comment>
<feature type="transmembrane region" description="Helical" evidence="7">
    <location>
        <begin position="95"/>
        <end position="117"/>
    </location>
</feature>
<feature type="transmembrane region" description="Helical" evidence="7">
    <location>
        <begin position="235"/>
        <end position="259"/>
    </location>
</feature>
<organism evidence="9 10">
    <name type="scientific">Kineosporia mesophila</name>
    <dbReference type="NCBI Taxonomy" id="566012"/>
    <lineage>
        <taxon>Bacteria</taxon>
        <taxon>Bacillati</taxon>
        <taxon>Actinomycetota</taxon>
        <taxon>Actinomycetes</taxon>
        <taxon>Kineosporiales</taxon>
        <taxon>Kineosporiaceae</taxon>
        <taxon>Kineosporia</taxon>
    </lineage>
</organism>
<dbReference type="Pfam" id="PF07690">
    <property type="entry name" value="MFS_1"/>
    <property type="match status" value="1"/>
</dbReference>
<feature type="transmembrane region" description="Helical" evidence="7">
    <location>
        <begin position="129"/>
        <end position="153"/>
    </location>
</feature>
<dbReference type="InterPro" id="IPR050171">
    <property type="entry name" value="MFS_Transporters"/>
</dbReference>
<gene>
    <name evidence="9" type="ORF">GCM10022223_12740</name>
</gene>
<keyword evidence="3" id="KW-1003">Cell membrane</keyword>
<keyword evidence="2" id="KW-0813">Transport</keyword>
<feature type="transmembrane region" description="Helical" evidence="7">
    <location>
        <begin position="159"/>
        <end position="183"/>
    </location>
</feature>
<feature type="transmembrane region" description="Helical" evidence="7">
    <location>
        <begin position="295"/>
        <end position="314"/>
    </location>
</feature>
<dbReference type="InterPro" id="IPR020846">
    <property type="entry name" value="MFS_dom"/>
</dbReference>
<feature type="transmembrane region" description="Helical" evidence="7">
    <location>
        <begin position="70"/>
        <end position="89"/>
    </location>
</feature>
<name>A0ABP6Z9B1_9ACTN</name>
<evidence type="ECO:0000256" key="1">
    <source>
        <dbReference type="ARBA" id="ARBA00004651"/>
    </source>
</evidence>
<evidence type="ECO:0000259" key="8">
    <source>
        <dbReference type="PROSITE" id="PS50850"/>
    </source>
</evidence>
<reference evidence="10" key="1">
    <citation type="journal article" date="2019" name="Int. J. Syst. Evol. Microbiol.">
        <title>The Global Catalogue of Microorganisms (GCM) 10K type strain sequencing project: providing services to taxonomists for standard genome sequencing and annotation.</title>
        <authorList>
            <consortium name="The Broad Institute Genomics Platform"/>
            <consortium name="The Broad Institute Genome Sequencing Center for Infectious Disease"/>
            <person name="Wu L."/>
            <person name="Ma J."/>
        </authorList>
    </citation>
    <scope>NUCLEOTIDE SEQUENCE [LARGE SCALE GENOMIC DNA]</scope>
    <source>
        <strain evidence="10">JCM 16902</strain>
    </source>
</reference>
<sequence>MTRVHPVLLASLLIDSLGSGTAGPMVLLYFHRVADLPLAQVGLLASVAATTGLVIPLFAGSLADRFSPRALVVAGQLIQALGYILFLVARDPVPIFLAFVLSTAGLRVFWATFFSMLAGLPLVLSRERLFAMTGMTQAVGFGVGALIGGLLVAHGSVPLFQVALAFNVASYLVAAVLLLQVPMTLTVPAAVRQSGLRSLLHDRAFLGLIVVDVGFAICSDALMVGLPIAVKEGGIAHVAVLGPLLALNTLVIVTAQLFVADRLGGFSRVQALAAAGGLWCFWALAMAVLPVRSLIFSSVMLAVLVLVYCLAEMIHAPVAQALAADAAPAQHRGMYLAGFQYGFAIASVVVPGAFTALFAVGHAVPWLALAGLAAATAGGVAVVGRFLPAGAVRPVAV</sequence>
<dbReference type="EMBL" id="BAAAZO010000002">
    <property type="protein sequence ID" value="GAA3598803.1"/>
    <property type="molecule type" value="Genomic_DNA"/>
</dbReference>